<reference evidence="2" key="1">
    <citation type="submission" date="2016-10" db="EMBL/GenBank/DDBJ databases">
        <authorList>
            <person name="Jeantristanb JTB J.-T."/>
            <person name="Ricardo R."/>
        </authorList>
    </citation>
    <scope>NUCLEOTIDE SEQUENCE [LARGE SCALE GENOMIC DNA]</scope>
</reference>
<organism evidence="1 2">
    <name type="scientific">Microbotryum saponariae</name>
    <dbReference type="NCBI Taxonomy" id="289078"/>
    <lineage>
        <taxon>Eukaryota</taxon>
        <taxon>Fungi</taxon>
        <taxon>Dikarya</taxon>
        <taxon>Basidiomycota</taxon>
        <taxon>Pucciniomycotina</taxon>
        <taxon>Microbotryomycetes</taxon>
        <taxon>Microbotryales</taxon>
        <taxon>Microbotryaceae</taxon>
        <taxon>Microbotryum</taxon>
    </lineage>
</organism>
<dbReference type="EMBL" id="FMWP01000127">
    <property type="protein sequence ID" value="SDA02676.1"/>
    <property type="molecule type" value="Genomic_DNA"/>
</dbReference>
<keyword evidence="2" id="KW-1185">Reference proteome</keyword>
<protein>
    <submittedName>
        <fullName evidence="1">BZ3500_MvSof-1268-A1-R1_Chr7-1g09038 protein</fullName>
    </submittedName>
</protein>
<proteinExistence type="predicted"/>
<accession>A0A2X0NBT5</accession>
<evidence type="ECO:0000313" key="2">
    <source>
        <dbReference type="Proteomes" id="UP000249723"/>
    </source>
</evidence>
<name>A0A2X0NBT5_9BASI</name>
<gene>
    <name evidence="1" type="ORF">BZ3500_MVSOF-1268-A1-R1_CHR7-1G09038</name>
</gene>
<dbReference type="AlphaFoldDB" id="A0A2X0NBT5"/>
<dbReference type="Proteomes" id="UP000249723">
    <property type="component" value="Unassembled WGS sequence"/>
</dbReference>
<evidence type="ECO:0000313" key="1">
    <source>
        <dbReference type="EMBL" id="SDA02676.1"/>
    </source>
</evidence>
<sequence length="137" mass="14690">MPNVARTSLLARIDHSQSPSESLARGVGPYIGVALRGREQRLGQQGDGVFEVLTGPRAGASEQEKEVVATIALEAKTARNLKSLYEKTHKAAGLIWPALKSTLDIRIFKEANLADTLQCGSAMASKVRSPRLARLGP</sequence>